<dbReference type="SUPFAM" id="SSF48371">
    <property type="entry name" value="ARM repeat"/>
    <property type="match status" value="1"/>
</dbReference>
<evidence type="ECO:0000256" key="1">
    <source>
        <dbReference type="ARBA" id="ARBA00022737"/>
    </source>
</evidence>
<feature type="domain" description="Protein zer-1 homolog-like C-terminal" evidence="5">
    <location>
        <begin position="487"/>
        <end position="668"/>
    </location>
</feature>
<dbReference type="SMART" id="SM00185">
    <property type="entry name" value="ARM"/>
    <property type="match status" value="6"/>
</dbReference>
<dbReference type="InterPro" id="IPR000225">
    <property type="entry name" value="Armadillo"/>
</dbReference>
<dbReference type="PANTHER" id="PTHR22895:SF0">
    <property type="entry name" value="ARMADILLO REPEAT-CONTAINING PROTEIN 6"/>
    <property type="match status" value="1"/>
</dbReference>
<dbReference type="PROSITE" id="PS50176">
    <property type="entry name" value="ARM_REPEAT"/>
    <property type="match status" value="2"/>
</dbReference>
<feature type="compositionally biased region" description="Low complexity" evidence="3">
    <location>
        <begin position="771"/>
        <end position="787"/>
    </location>
</feature>
<accession>A0ABP0JB75</accession>
<keyword evidence="4" id="KW-0472">Membrane</keyword>
<evidence type="ECO:0000256" key="3">
    <source>
        <dbReference type="SAM" id="MobiDB-lite"/>
    </source>
</evidence>
<comment type="caution">
    <text evidence="6">The sequence shown here is derived from an EMBL/GenBank/DDBJ whole genome shotgun (WGS) entry which is preliminary data.</text>
</comment>
<evidence type="ECO:0000313" key="6">
    <source>
        <dbReference type="EMBL" id="CAK9011454.1"/>
    </source>
</evidence>
<feature type="repeat" description="ARM" evidence="2">
    <location>
        <begin position="489"/>
        <end position="533"/>
    </location>
</feature>
<proteinExistence type="predicted"/>
<feature type="compositionally biased region" description="Basic and acidic residues" evidence="3">
    <location>
        <begin position="712"/>
        <end position="721"/>
    </location>
</feature>
<dbReference type="Pfam" id="PF22964">
    <property type="entry name" value="ZER1-like_2nd"/>
    <property type="match status" value="1"/>
</dbReference>
<keyword evidence="1" id="KW-0677">Repeat</keyword>
<feature type="region of interest" description="Disordered" evidence="3">
    <location>
        <begin position="690"/>
        <end position="731"/>
    </location>
</feature>
<feature type="transmembrane region" description="Helical" evidence="4">
    <location>
        <begin position="1245"/>
        <end position="1264"/>
    </location>
</feature>
<feature type="compositionally biased region" description="Low complexity" evidence="3">
    <location>
        <begin position="870"/>
        <end position="927"/>
    </location>
</feature>
<keyword evidence="4" id="KW-0812">Transmembrane</keyword>
<protein>
    <recommendedName>
        <fullName evidence="5">Protein zer-1 homolog-like C-terminal domain-containing protein</fullName>
    </recommendedName>
</protein>
<evidence type="ECO:0000259" key="5">
    <source>
        <dbReference type="Pfam" id="PF22964"/>
    </source>
</evidence>
<feature type="region of interest" description="Disordered" evidence="3">
    <location>
        <begin position="762"/>
        <end position="792"/>
    </location>
</feature>
<feature type="region of interest" description="Disordered" evidence="3">
    <location>
        <begin position="196"/>
        <end position="240"/>
    </location>
</feature>
<keyword evidence="4" id="KW-1133">Transmembrane helix</keyword>
<dbReference type="Proteomes" id="UP001642484">
    <property type="component" value="Unassembled WGS sequence"/>
</dbReference>
<name>A0ABP0JB75_9DINO</name>
<evidence type="ECO:0000256" key="4">
    <source>
        <dbReference type="SAM" id="Phobius"/>
    </source>
</evidence>
<feature type="compositionally biased region" description="Basic and acidic residues" evidence="3">
    <location>
        <begin position="200"/>
        <end position="224"/>
    </location>
</feature>
<dbReference type="InterPro" id="IPR016024">
    <property type="entry name" value="ARM-type_fold"/>
</dbReference>
<dbReference type="Gene3D" id="1.25.10.10">
    <property type="entry name" value="Leucine-rich Repeat Variant"/>
    <property type="match status" value="2"/>
</dbReference>
<reference evidence="6 7" key="1">
    <citation type="submission" date="2024-02" db="EMBL/GenBank/DDBJ databases">
        <authorList>
            <person name="Chen Y."/>
            <person name="Shah S."/>
            <person name="Dougan E. K."/>
            <person name="Thang M."/>
            <person name="Chan C."/>
        </authorList>
    </citation>
    <scope>NUCLEOTIDE SEQUENCE [LARGE SCALE GENOMIC DNA]</scope>
</reference>
<gene>
    <name evidence="6" type="ORF">CCMP2556_LOCUS10464</name>
</gene>
<dbReference type="InterPro" id="IPR011989">
    <property type="entry name" value="ARM-like"/>
</dbReference>
<feature type="compositionally biased region" description="Low complexity" evidence="3">
    <location>
        <begin position="813"/>
        <end position="826"/>
    </location>
</feature>
<dbReference type="InterPro" id="IPR055142">
    <property type="entry name" value="ZER1-like_C"/>
</dbReference>
<evidence type="ECO:0000313" key="7">
    <source>
        <dbReference type="Proteomes" id="UP001642484"/>
    </source>
</evidence>
<sequence>MGGCASHASEDAVTPRAPKRFDVFISHHHGAGLMEDEQQESGDFSQQFASWIWAICESLSLSARFDATNLSRILDERKLKNEIVSSRVLVGIVNRSALLDHHGMYQELQWAEAANVPIVPFYNGDVHSPEEYSSWSVQFPVLKRAPVVYHRRSHLRVKDSLILALEEALHDSYKAGDMPLALSNLLQRQVEGAQRRQRRAERVAETGSSEERGDAVDKRFRFRDDDLEEASPGGGGMGRLLKTLKDPMGWKEQEMRTAMLQDEHEIDDEQGKHVPKHSSLKPSGSILKGGTDVGASHIQSVSATSHVPGDPKMQQGVVRVKEYLESVDQDDVAQLPSILKILQLMQPHLEVVSSALELTFEFTRGAARCRQIVAQNDGIKAIVSTMSAHPGSMTLQMHGCGCLYALCCFRAGSPDKDNNSVGIAQAGGIARILFALDSFPQCQELQQWGSGALRHLAVEIGDNRREVLQDGEVQLTMRGINRRMITKSGGIELLVRCMASFPHDLEIQENGCAALCNLVVNRHDTKVRAARSGCIRAIVNSMKNFPFEPEVTQMACAVLRSLALGVPENKVSIVAQGGVRQLCEAMARHRTDADVNMQAIAALCNLTSHFAEHKRAICEAGGLELTVAALLLHPQHEELQQQGVGLLHNLACEVSLRKDLLAAGALRVAEAAQMHPARLVQSLGHMLQRQMSQAKEAQEAEKDVSNSLAKTDQWKEAKEEPGEGGVDELFAPRSRGVRVARSKALTRPQRKVMADVMASMQRHPHEWLPRDGSSASDLGGSSEASSGRSVRGKWNIKEQKKAAAYGIEDLEGASDSSLGSSDSNANPGSFAFLVRRGLAKQAREDEGEENHSSPASPKPRHLHLELEDPQSASGARSQSPRSARSARSPRSARSARSARSSSARSSSARSSSARSSSARSSSARSGSLPLTARNVKAQEQSQESATDPPPLQTEHIPQKDGRDQVAEIVLDAPIQSQAHEDRIETESVISDASEGDWIDDLEDPRLGKRMQRQRGKLQPSSESSFILDGMLGAVELEQVAAPQTALPKLGKKNVEFARALKKCGEVAPERFDELWQEALSRKVSKSGRSSSSVMNELDGVSRFGRMSSAMRSGLKDVKSLAILRRDAPATKDIAGSEGASGTGSEAGQEVRDDLQKAEIALLDALGQFRKQGDASGMQSADEAMRHPSREALRLEALSRQLEQKRALQRRVQLRPGAEFLSFGKSYAHFSCFVRRSCPCPSHESWLLLGCLLLAGVTLALALVMSKSSGRRLTLASASAATSNVANLFGTFSPLPHGCVGLFVVSQTGGQRPICTRAVPFETHRL</sequence>
<feature type="region of interest" description="Disordered" evidence="3">
    <location>
        <begin position="268"/>
        <end position="292"/>
    </location>
</feature>
<keyword evidence="7" id="KW-1185">Reference proteome</keyword>
<evidence type="ECO:0000256" key="2">
    <source>
        <dbReference type="PROSITE-ProRule" id="PRU00259"/>
    </source>
</evidence>
<dbReference type="PANTHER" id="PTHR22895">
    <property type="entry name" value="ARMADILLO REPEAT-CONTAINING PROTEIN 6"/>
    <property type="match status" value="1"/>
</dbReference>
<dbReference type="EMBL" id="CAXAMN010004892">
    <property type="protein sequence ID" value="CAK9011454.1"/>
    <property type="molecule type" value="Genomic_DNA"/>
</dbReference>
<organism evidence="6 7">
    <name type="scientific">Durusdinium trenchii</name>
    <dbReference type="NCBI Taxonomy" id="1381693"/>
    <lineage>
        <taxon>Eukaryota</taxon>
        <taxon>Sar</taxon>
        <taxon>Alveolata</taxon>
        <taxon>Dinophyceae</taxon>
        <taxon>Suessiales</taxon>
        <taxon>Symbiodiniaceae</taxon>
        <taxon>Durusdinium</taxon>
    </lineage>
</organism>
<feature type="repeat" description="ARM" evidence="2">
    <location>
        <begin position="577"/>
        <end position="621"/>
    </location>
</feature>
<feature type="region of interest" description="Disordered" evidence="3">
    <location>
        <begin position="812"/>
        <end position="961"/>
    </location>
</feature>